<protein>
    <recommendedName>
        <fullName evidence="2">Aminotransferase DegT</fullName>
    </recommendedName>
</protein>
<accession>A0A383F2Z0</accession>
<dbReference type="AlphaFoldDB" id="A0A383F2Z0"/>
<organism evidence="1">
    <name type="scientific">marine metagenome</name>
    <dbReference type="NCBI Taxonomy" id="408172"/>
    <lineage>
        <taxon>unclassified sequences</taxon>
        <taxon>metagenomes</taxon>
        <taxon>ecological metagenomes</taxon>
    </lineage>
</organism>
<feature type="non-terminal residue" evidence="1">
    <location>
        <position position="211"/>
    </location>
</feature>
<dbReference type="GO" id="GO:0000271">
    <property type="term" value="P:polysaccharide biosynthetic process"/>
    <property type="evidence" value="ECO:0007669"/>
    <property type="project" value="TreeGrafter"/>
</dbReference>
<reference evidence="1" key="1">
    <citation type="submission" date="2018-05" db="EMBL/GenBank/DDBJ databases">
        <authorList>
            <person name="Lanie J.A."/>
            <person name="Ng W.-L."/>
            <person name="Kazmierczak K.M."/>
            <person name="Andrzejewski T.M."/>
            <person name="Davidsen T.M."/>
            <person name="Wayne K.J."/>
            <person name="Tettelin H."/>
            <person name="Glass J.I."/>
            <person name="Rusch D."/>
            <person name="Podicherti R."/>
            <person name="Tsui H.-C.T."/>
            <person name="Winkler M.E."/>
        </authorList>
    </citation>
    <scope>NUCLEOTIDE SEQUENCE</scope>
</reference>
<gene>
    <name evidence="1" type="ORF">METZ01_LOCUS515907</name>
</gene>
<dbReference type="InterPro" id="IPR015424">
    <property type="entry name" value="PyrdxlP-dep_Trfase"/>
</dbReference>
<dbReference type="InterPro" id="IPR000653">
    <property type="entry name" value="DegT/StrS_aminotransferase"/>
</dbReference>
<dbReference type="GO" id="GO:0008483">
    <property type="term" value="F:transaminase activity"/>
    <property type="evidence" value="ECO:0007669"/>
    <property type="project" value="TreeGrafter"/>
</dbReference>
<evidence type="ECO:0000313" key="1">
    <source>
        <dbReference type="EMBL" id="SVE63053.1"/>
    </source>
</evidence>
<evidence type="ECO:0008006" key="2">
    <source>
        <dbReference type="Google" id="ProtNLM"/>
    </source>
</evidence>
<dbReference type="PANTHER" id="PTHR30244:SF30">
    <property type="entry name" value="BLR5990 PROTEIN"/>
    <property type="match status" value="1"/>
</dbReference>
<dbReference type="SUPFAM" id="SSF53383">
    <property type="entry name" value="PLP-dependent transferases"/>
    <property type="match status" value="1"/>
</dbReference>
<dbReference type="Gene3D" id="3.40.640.10">
    <property type="entry name" value="Type I PLP-dependent aspartate aminotransferase-like (Major domain)"/>
    <property type="match status" value="1"/>
</dbReference>
<dbReference type="InterPro" id="IPR015422">
    <property type="entry name" value="PyrdxlP-dep_Trfase_small"/>
</dbReference>
<sequence>MDPIVEVARRFDLALIEDAAESLGSKYRGANTGSMGDVSCFSFNGNKLITSGGGGMVVTGNQDWADRARYLTTQAKDDPIEYVHKKIGYNYRLSNIQAAMGVAQMEQIESYIEKKRAIAKAYENGLGDHSEITLMAEREGTESAYWLNTVLLGPDITLEERMQVVSDLIDDGIGVRPLWHPIHSLPPYADCQAFRIEHADDLYRRGVSLPS</sequence>
<name>A0A383F2Z0_9ZZZZ</name>
<dbReference type="GO" id="GO:0030170">
    <property type="term" value="F:pyridoxal phosphate binding"/>
    <property type="evidence" value="ECO:0007669"/>
    <property type="project" value="TreeGrafter"/>
</dbReference>
<dbReference type="Pfam" id="PF01041">
    <property type="entry name" value="DegT_DnrJ_EryC1"/>
    <property type="match status" value="1"/>
</dbReference>
<dbReference type="EMBL" id="UINC01230782">
    <property type="protein sequence ID" value="SVE63053.1"/>
    <property type="molecule type" value="Genomic_DNA"/>
</dbReference>
<dbReference type="PANTHER" id="PTHR30244">
    <property type="entry name" value="TRANSAMINASE"/>
    <property type="match status" value="1"/>
</dbReference>
<proteinExistence type="predicted"/>
<dbReference type="Gene3D" id="3.90.1150.10">
    <property type="entry name" value="Aspartate Aminotransferase, domain 1"/>
    <property type="match status" value="1"/>
</dbReference>
<dbReference type="InterPro" id="IPR015421">
    <property type="entry name" value="PyrdxlP-dep_Trfase_major"/>
</dbReference>